<evidence type="ECO:0000313" key="2">
    <source>
        <dbReference type="EMBL" id="GAA1011605.1"/>
    </source>
</evidence>
<feature type="compositionally biased region" description="Basic and acidic residues" evidence="1">
    <location>
        <begin position="153"/>
        <end position="166"/>
    </location>
</feature>
<name>A0ABN1T0Y5_9ACTN</name>
<evidence type="ECO:0000313" key="3">
    <source>
        <dbReference type="Proteomes" id="UP001501072"/>
    </source>
</evidence>
<feature type="region of interest" description="Disordered" evidence="1">
    <location>
        <begin position="1"/>
        <end position="31"/>
    </location>
</feature>
<reference evidence="2 3" key="1">
    <citation type="journal article" date="2019" name="Int. J. Syst. Evol. Microbiol.">
        <title>The Global Catalogue of Microorganisms (GCM) 10K type strain sequencing project: providing services to taxonomists for standard genome sequencing and annotation.</title>
        <authorList>
            <consortium name="The Broad Institute Genomics Platform"/>
            <consortium name="The Broad Institute Genome Sequencing Center for Infectious Disease"/>
            <person name="Wu L."/>
            <person name="Ma J."/>
        </authorList>
    </citation>
    <scope>NUCLEOTIDE SEQUENCE [LARGE SCALE GENOMIC DNA]</scope>
    <source>
        <strain evidence="2 3">JCM 11269</strain>
    </source>
</reference>
<feature type="region of interest" description="Disordered" evidence="1">
    <location>
        <begin position="394"/>
        <end position="449"/>
    </location>
</feature>
<comment type="caution">
    <text evidence="2">The sequence shown here is derived from an EMBL/GenBank/DDBJ whole genome shotgun (WGS) entry which is preliminary data.</text>
</comment>
<feature type="compositionally biased region" description="Basic and acidic residues" evidence="1">
    <location>
        <begin position="11"/>
        <end position="23"/>
    </location>
</feature>
<feature type="compositionally biased region" description="Basic and acidic residues" evidence="1">
    <location>
        <begin position="394"/>
        <end position="405"/>
    </location>
</feature>
<sequence length="470" mass="52010">MHRSTARHDRRAADGLRRPERGCAVRKRSGRPPKYAAIPNETIDNAVSLDFMALGLLTVLLRHQDGWEITLREIGEKYGYGRDAMAAAMGLLQVAQYVVKVRYQVAGTNQWATDVVVYDVPATEDEIRDLLATINDEPDVRPGTAQVIQPTRKAFEAAEKRREKLSQRGKKAGFTVPSRGAAPAGGRGGEASGAGSAPQQPRKAAAAKPSKPTVGEASGKRMSKKQAEAVRQVEASFPEALKQRLPSYRPAPLRDAILQALDSRTPEALAERIERRWWKHGYEEAVAPGGKGLDSPVGVAVALVRPGCPDPMCEDGVILDTRQPCRACQQRREDRKADRARVPKQQSSVPARWKCRNCSVVGRGEGPEDRLCRTCRQEEEEARAAMQALQERLQRSREERMRLADEQADAMPEEDEEDSEHAVQEAAAAEEHAAQEARGQLSPQEAEELHRLRTELARQYPELAQYSQTG</sequence>
<protein>
    <submittedName>
        <fullName evidence="2">Uncharacterized protein</fullName>
    </submittedName>
</protein>
<feature type="compositionally biased region" description="Gly residues" evidence="1">
    <location>
        <begin position="183"/>
        <end position="192"/>
    </location>
</feature>
<accession>A0ABN1T0Y5</accession>
<keyword evidence="3" id="KW-1185">Reference proteome</keyword>
<feature type="compositionally biased region" description="Acidic residues" evidence="1">
    <location>
        <begin position="406"/>
        <end position="419"/>
    </location>
</feature>
<proteinExistence type="predicted"/>
<dbReference type="EMBL" id="BAAAHU010000032">
    <property type="protein sequence ID" value="GAA1011605.1"/>
    <property type="molecule type" value="Genomic_DNA"/>
</dbReference>
<dbReference type="Proteomes" id="UP001501072">
    <property type="component" value="Unassembled WGS sequence"/>
</dbReference>
<feature type="compositionally biased region" description="Low complexity" evidence="1">
    <location>
        <begin position="193"/>
        <end position="212"/>
    </location>
</feature>
<organism evidence="2 3">
    <name type="scientific">Streptomyces thermogriseus</name>
    <dbReference type="NCBI Taxonomy" id="75292"/>
    <lineage>
        <taxon>Bacteria</taxon>
        <taxon>Bacillati</taxon>
        <taxon>Actinomycetota</taxon>
        <taxon>Actinomycetes</taxon>
        <taxon>Kitasatosporales</taxon>
        <taxon>Streptomycetaceae</taxon>
        <taxon>Streptomyces</taxon>
    </lineage>
</organism>
<feature type="region of interest" description="Disordered" evidence="1">
    <location>
        <begin position="153"/>
        <end position="231"/>
    </location>
</feature>
<feature type="compositionally biased region" description="Basic residues" evidence="1">
    <location>
        <begin position="1"/>
        <end position="10"/>
    </location>
</feature>
<gene>
    <name evidence="2" type="ORF">GCM10009564_32980</name>
</gene>
<evidence type="ECO:0000256" key="1">
    <source>
        <dbReference type="SAM" id="MobiDB-lite"/>
    </source>
</evidence>